<keyword evidence="5" id="KW-0378">Hydrolase</keyword>
<keyword evidence="3" id="KW-0963">Cytoplasm</keyword>
<dbReference type="SUPFAM" id="SSF53187">
    <property type="entry name" value="Zn-dependent exopeptidases"/>
    <property type="match status" value="1"/>
</dbReference>
<protein>
    <recommendedName>
        <fullName evidence="2">N-acyl-aliphatic-L-amino acid amidohydrolase</fullName>
        <ecNumber evidence="2">3.5.1.14</ecNumber>
    </recommendedName>
    <alternativeName>
        <fullName evidence="7">N-acyl-L-amino-acid amidohydrolase</fullName>
    </alternativeName>
</protein>
<evidence type="ECO:0000256" key="2">
    <source>
        <dbReference type="ARBA" id="ARBA00011913"/>
    </source>
</evidence>
<dbReference type="PROSITE" id="PS00758">
    <property type="entry name" value="ARGE_DAPE_CPG2_1"/>
    <property type="match status" value="1"/>
</dbReference>
<organism evidence="10 11">
    <name type="scientific">Henosepilachna vigintioctopunctata</name>
    <dbReference type="NCBI Taxonomy" id="420089"/>
    <lineage>
        <taxon>Eukaryota</taxon>
        <taxon>Metazoa</taxon>
        <taxon>Ecdysozoa</taxon>
        <taxon>Arthropoda</taxon>
        <taxon>Hexapoda</taxon>
        <taxon>Insecta</taxon>
        <taxon>Pterygota</taxon>
        <taxon>Neoptera</taxon>
        <taxon>Endopterygota</taxon>
        <taxon>Coleoptera</taxon>
        <taxon>Polyphaga</taxon>
        <taxon>Cucujiformia</taxon>
        <taxon>Coccinelloidea</taxon>
        <taxon>Coccinellidae</taxon>
        <taxon>Epilachninae</taxon>
        <taxon>Epilachnini</taxon>
        <taxon>Henosepilachna</taxon>
    </lineage>
</organism>
<comment type="subcellular location">
    <subcellularLocation>
        <location evidence="1">Cytoplasm</location>
    </subcellularLocation>
</comment>
<evidence type="ECO:0000313" key="10">
    <source>
        <dbReference type="EMBL" id="KAK9874875.1"/>
    </source>
</evidence>
<dbReference type="SUPFAM" id="SSF55031">
    <property type="entry name" value="Bacterial exopeptidase dimerisation domain"/>
    <property type="match status" value="1"/>
</dbReference>
<dbReference type="InterPro" id="IPR036264">
    <property type="entry name" value="Bact_exopeptidase_dim_dom"/>
</dbReference>
<evidence type="ECO:0000256" key="3">
    <source>
        <dbReference type="ARBA" id="ARBA00022490"/>
    </source>
</evidence>
<dbReference type="GO" id="GO:0004046">
    <property type="term" value="F:aminoacylase activity"/>
    <property type="evidence" value="ECO:0007669"/>
    <property type="project" value="UniProtKB-EC"/>
</dbReference>
<name>A0AAW1U1V4_9CUCU</name>
<dbReference type="Gene3D" id="3.30.70.360">
    <property type="match status" value="1"/>
</dbReference>
<dbReference type="PANTHER" id="PTHR45892:SF1">
    <property type="entry name" value="AMINOACYLASE-1"/>
    <property type="match status" value="1"/>
</dbReference>
<feature type="binding site" evidence="9">
    <location>
        <position position="108"/>
    </location>
    <ligand>
        <name>Zn(2+)</name>
        <dbReference type="ChEBI" id="CHEBI:29105"/>
        <label>1</label>
    </ligand>
</feature>
<evidence type="ECO:0000256" key="7">
    <source>
        <dbReference type="ARBA" id="ARBA00029656"/>
    </source>
</evidence>
<dbReference type="InterPro" id="IPR002933">
    <property type="entry name" value="Peptidase_M20"/>
</dbReference>
<reference evidence="10 11" key="1">
    <citation type="submission" date="2023-03" db="EMBL/GenBank/DDBJ databases">
        <title>Genome insight into feeding habits of ladybird beetles.</title>
        <authorList>
            <person name="Li H.-S."/>
            <person name="Huang Y.-H."/>
            <person name="Pang H."/>
        </authorList>
    </citation>
    <scope>NUCLEOTIDE SEQUENCE [LARGE SCALE GENOMIC DNA]</scope>
    <source>
        <strain evidence="10">SYSU_2023b</strain>
        <tissue evidence="10">Whole body</tissue>
    </source>
</reference>
<comment type="caution">
    <text evidence="10">The sequence shown here is derived from an EMBL/GenBank/DDBJ whole genome shotgun (WGS) entry which is preliminary data.</text>
</comment>
<evidence type="ECO:0000256" key="4">
    <source>
        <dbReference type="ARBA" id="ARBA00022723"/>
    </source>
</evidence>
<dbReference type="EC" id="3.5.1.14" evidence="2"/>
<keyword evidence="6 9" id="KW-0862">Zinc</keyword>
<gene>
    <name evidence="10" type="ORF">WA026_005689</name>
</gene>
<dbReference type="GO" id="GO:0005737">
    <property type="term" value="C:cytoplasm"/>
    <property type="evidence" value="ECO:0007669"/>
    <property type="project" value="UniProtKB-SubCell"/>
</dbReference>
<evidence type="ECO:0000256" key="1">
    <source>
        <dbReference type="ARBA" id="ARBA00004496"/>
    </source>
</evidence>
<dbReference type="PANTHER" id="PTHR45892">
    <property type="entry name" value="AMINOACYLASE-1"/>
    <property type="match status" value="1"/>
</dbReference>
<dbReference type="NCBIfam" id="TIGR01880">
    <property type="entry name" value="Ac-peptdase-euk"/>
    <property type="match status" value="1"/>
</dbReference>
<dbReference type="Gene3D" id="3.40.630.10">
    <property type="entry name" value="Zn peptidases"/>
    <property type="match status" value="1"/>
</dbReference>
<evidence type="ECO:0000256" key="9">
    <source>
        <dbReference type="PIRSR" id="PIRSR036696-2"/>
    </source>
</evidence>
<keyword evidence="11" id="KW-1185">Reference proteome</keyword>
<dbReference type="Pfam" id="PF01546">
    <property type="entry name" value="Peptidase_M20"/>
    <property type="match status" value="1"/>
</dbReference>
<dbReference type="InterPro" id="IPR010159">
    <property type="entry name" value="N-acyl_aa_amidohydrolase"/>
</dbReference>
<dbReference type="InterPro" id="IPR052083">
    <property type="entry name" value="Aminoacylase-1_M20A"/>
</dbReference>
<feature type="binding site" evidence="9">
    <location>
        <position position="76"/>
    </location>
    <ligand>
        <name>Zn(2+)</name>
        <dbReference type="ChEBI" id="CHEBI:29105"/>
        <label>1</label>
    </ligand>
</feature>
<sequence length="394" mass="44522">MIALHDKAITNFRNYLKFPTVHPNNKYLDCRRYLLRIAYSMELKVVSVNIMPETPVLLITWIGTHPQVPSVLLVSHMDVAPVIPEDWTEDPFGGELKDGKIYGRGAQDSKCIGIQYLEAIRKLKSESKVCLQNIHVCFLPDGEVGCQAMASFVNTDEYRELKVGVCLDAGWPSVTDEYFLFTGDKMSWQFTFTCRGSVGHNTLLIGNTAAEQLTFILKKASEFREQQANILQEQNNPDDVVVINCTQVGGGNQEIFIPTEFTVTFDCLIPCSYDLETFEEMLNGWCQEAGSNCTLKIHLKQHPTPETKLASDNPFWIAFRDAVEGMNLKLKIHKGWNNSDCRHLRARGIPCFNFSPINGTRSFSQGPDEHLSVETFLRGINIYSNIILKLANAW</sequence>
<proteinExistence type="predicted"/>
<dbReference type="GO" id="GO:0006520">
    <property type="term" value="P:amino acid metabolic process"/>
    <property type="evidence" value="ECO:0007669"/>
    <property type="project" value="InterPro"/>
</dbReference>
<accession>A0AAW1U1V4</accession>
<dbReference type="Proteomes" id="UP001431783">
    <property type="component" value="Unassembled WGS sequence"/>
</dbReference>
<comment type="cofactor">
    <cofactor evidence="9">
        <name>Zn(2+)</name>
        <dbReference type="ChEBI" id="CHEBI:29105"/>
    </cofactor>
    <text evidence="9">Binds 2 Zn(2+) ions per subunit.</text>
</comment>
<dbReference type="Gene3D" id="1.10.150.900">
    <property type="match status" value="1"/>
</dbReference>
<evidence type="ECO:0000313" key="11">
    <source>
        <dbReference type="Proteomes" id="UP001431783"/>
    </source>
</evidence>
<dbReference type="AlphaFoldDB" id="A0AAW1U1V4"/>
<keyword evidence="4 9" id="KW-0479">Metal-binding</keyword>
<dbReference type="InterPro" id="IPR001261">
    <property type="entry name" value="ArgE/DapE_CS"/>
</dbReference>
<feature type="binding site" evidence="9">
    <location>
        <position position="143"/>
    </location>
    <ligand>
        <name>Zn(2+)</name>
        <dbReference type="ChEBI" id="CHEBI:29105"/>
        <label>2</label>
    </ligand>
</feature>
<feature type="binding site" evidence="9">
    <location>
        <position position="108"/>
    </location>
    <ligand>
        <name>Zn(2+)</name>
        <dbReference type="ChEBI" id="CHEBI:29105"/>
        <label>2</label>
    </ligand>
</feature>
<dbReference type="GO" id="GO:0046872">
    <property type="term" value="F:metal ion binding"/>
    <property type="evidence" value="ECO:0007669"/>
    <property type="project" value="UniProtKB-KW"/>
</dbReference>
<dbReference type="EMBL" id="JARQZJ010000032">
    <property type="protein sequence ID" value="KAK9874875.1"/>
    <property type="molecule type" value="Genomic_DNA"/>
</dbReference>
<evidence type="ECO:0000256" key="6">
    <source>
        <dbReference type="ARBA" id="ARBA00022833"/>
    </source>
</evidence>
<dbReference type="PIRSF" id="PIRSF036696">
    <property type="entry name" value="ACY-1"/>
    <property type="match status" value="1"/>
</dbReference>
<evidence type="ECO:0000256" key="5">
    <source>
        <dbReference type="ARBA" id="ARBA00022801"/>
    </source>
</evidence>
<feature type="active site" evidence="8">
    <location>
        <position position="78"/>
    </location>
</feature>
<evidence type="ECO:0000256" key="8">
    <source>
        <dbReference type="PIRSR" id="PIRSR036696-1"/>
    </source>
</evidence>